<feature type="coiled-coil region" evidence="3">
    <location>
        <begin position="658"/>
        <end position="699"/>
    </location>
</feature>
<protein>
    <submittedName>
        <fullName evidence="7">Retrovirus-related Pol polyprotein from transposon TNT 1-94</fullName>
    </submittedName>
</protein>
<dbReference type="Pfam" id="PF07727">
    <property type="entry name" value="RVT_2"/>
    <property type="match status" value="1"/>
</dbReference>
<feature type="domain" description="Retroviral polymerase SH3-like" evidence="6">
    <location>
        <begin position="155"/>
        <end position="205"/>
    </location>
</feature>
<dbReference type="InterPro" id="IPR013103">
    <property type="entry name" value="RVT_2"/>
</dbReference>
<feature type="compositionally biased region" description="Basic and acidic residues" evidence="4">
    <location>
        <begin position="242"/>
        <end position="268"/>
    </location>
</feature>
<evidence type="ECO:0000256" key="2">
    <source>
        <dbReference type="ARBA" id="ARBA00022801"/>
    </source>
</evidence>
<dbReference type="InterPro" id="IPR057670">
    <property type="entry name" value="SH3_retrovirus"/>
</dbReference>
<evidence type="ECO:0000256" key="3">
    <source>
        <dbReference type="SAM" id="Coils"/>
    </source>
</evidence>
<reference evidence="7" key="1">
    <citation type="journal article" date="2019" name="Sci. Rep.">
        <title>Draft genome of Tanacetum cinerariifolium, the natural source of mosquito coil.</title>
        <authorList>
            <person name="Yamashiro T."/>
            <person name="Shiraishi A."/>
            <person name="Satake H."/>
            <person name="Nakayama K."/>
        </authorList>
    </citation>
    <scope>NUCLEOTIDE SEQUENCE</scope>
</reference>
<feature type="domain" description="Reverse transcriptase Ty1/copia-type" evidence="5">
    <location>
        <begin position="426"/>
        <end position="500"/>
    </location>
</feature>
<evidence type="ECO:0000313" key="7">
    <source>
        <dbReference type="EMBL" id="GEU54292.1"/>
    </source>
</evidence>
<dbReference type="GO" id="GO:0016787">
    <property type="term" value="F:hydrolase activity"/>
    <property type="evidence" value="ECO:0007669"/>
    <property type="project" value="UniProtKB-KW"/>
</dbReference>
<evidence type="ECO:0000256" key="1">
    <source>
        <dbReference type="ARBA" id="ARBA00022723"/>
    </source>
</evidence>
<keyword evidence="2" id="KW-0378">Hydrolase</keyword>
<dbReference type="InterPro" id="IPR039537">
    <property type="entry name" value="Retrotran_Ty1/copia-like"/>
</dbReference>
<accession>A0A6L2L0S5</accession>
<gene>
    <name evidence="7" type="ORF">Tci_026270</name>
</gene>
<feature type="region of interest" description="Disordered" evidence="4">
    <location>
        <begin position="236"/>
        <end position="273"/>
    </location>
</feature>
<evidence type="ECO:0000259" key="5">
    <source>
        <dbReference type="Pfam" id="PF07727"/>
    </source>
</evidence>
<sequence length="960" mass="110238">MDLHNKGVIDSGCSRHKTGNMSYLINYENIDGGYVAFGGSPKGGKIIGKCTIKTGNLDFKNVYFDETSGILESFITGIENLVYHKVKVIGCGNENEFKNREMNQFFEMNEAVNIACYMQNRVLVVKPHNKTPYELVHGRTPTLSFMRPFRYPVTILNTKDHLGKFDGNANEGFFVGYSMNSLAFRVFNSRTRIVEENLHIRFSKNIPNVIGSGPDWLFDIEALTRTMNYNPIVAGTQSNDFADPKSSQDDGFKPLSDDRKKVDEDPSKGTECNDQEKLMNVNSTNNVNTISLTVNDAGINKDNKLSFASNMPALEDVDTFDFSNKDEDDYAVAGMNNLDTIIQNLEEHGFVSTVHQRTNHKDLQTACLLAFYHENICIEESKPDRGYAGRASTIQVTRRFEDLNFPNRVYKVEKHCMDYNKLLEPDDIIFGSTKKELCNAFERLMHEKFQMSSMRELTFFLVLKVKQKNDGIFICQDKYVAKMLKKFGFTEVKNVSTPMETQKPLLKVKDVCACARYQVNPKVSHLHAVKRIFRHIWSNVMAKTINEESQIHARVDGKEIIVTESSVRRDLQLADEEGVDFLPNSTVFENLELMGLVRYATTASSLEANLDSGCGPRYHKAMGDIIAQTRFENVSKLFNDSLLSRGNTLQSDEDRMKLNELMELCTNLQSRVFDLEKTKTTQALEITSLERRVKKLEKKQRSRTYKIKRLYKVGLTDRVDSSKDKQNLGEDASKQERIKAIDFDEDITLVNDQDDAKMFDVADLQGEDCLLKNKLLIKRLQVEEQQEFTDEEKATLFMQILEKRRKFFAAKRAKEKRKKPPTQAQQRKIMCTYLKNMEVKKLEDLKNKSFDSIQNMFDRAFKRVNIFIDFRTELDEGRLKRVGEELTQESAKKQKMEDDKETVELKQLMEIIPDGEEERIVRIKSHLNAIEVNTAQLELLLLEEFVNTTAQVEVSAAQEI</sequence>
<dbReference type="AlphaFoldDB" id="A0A6L2L0S5"/>
<dbReference type="PANTHER" id="PTHR42648:SF32">
    <property type="entry name" value="RIBONUCLEASE H-LIKE DOMAIN, GAG-PRE-INTEGRASE DOMAIN PROTEIN-RELATED"/>
    <property type="match status" value="1"/>
</dbReference>
<feature type="coiled-coil region" evidence="3">
    <location>
        <begin position="879"/>
        <end position="906"/>
    </location>
</feature>
<proteinExistence type="predicted"/>
<comment type="caution">
    <text evidence="7">The sequence shown here is derived from an EMBL/GenBank/DDBJ whole genome shotgun (WGS) entry which is preliminary data.</text>
</comment>
<keyword evidence="1" id="KW-0479">Metal-binding</keyword>
<dbReference type="GO" id="GO:0046872">
    <property type="term" value="F:metal ion binding"/>
    <property type="evidence" value="ECO:0007669"/>
    <property type="project" value="UniProtKB-KW"/>
</dbReference>
<dbReference type="PANTHER" id="PTHR42648">
    <property type="entry name" value="TRANSPOSASE, PUTATIVE-RELATED"/>
    <property type="match status" value="1"/>
</dbReference>
<organism evidence="7">
    <name type="scientific">Tanacetum cinerariifolium</name>
    <name type="common">Dalmatian daisy</name>
    <name type="synonym">Chrysanthemum cinerariifolium</name>
    <dbReference type="NCBI Taxonomy" id="118510"/>
    <lineage>
        <taxon>Eukaryota</taxon>
        <taxon>Viridiplantae</taxon>
        <taxon>Streptophyta</taxon>
        <taxon>Embryophyta</taxon>
        <taxon>Tracheophyta</taxon>
        <taxon>Spermatophyta</taxon>
        <taxon>Magnoliopsida</taxon>
        <taxon>eudicotyledons</taxon>
        <taxon>Gunneridae</taxon>
        <taxon>Pentapetalae</taxon>
        <taxon>asterids</taxon>
        <taxon>campanulids</taxon>
        <taxon>Asterales</taxon>
        <taxon>Asteraceae</taxon>
        <taxon>Asteroideae</taxon>
        <taxon>Anthemideae</taxon>
        <taxon>Anthemidinae</taxon>
        <taxon>Tanacetum</taxon>
    </lineage>
</organism>
<name>A0A6L2L0S5_TANCI</name>
<keyword evidence="3" id="KW-0175">Coiled coil</keyword>
<evidence type="ECO:0000259" key="6">
    <source>
        <dbReference type="Pfam" id="PF25597"/>
    </source>
</evidence>
<evidence type="ECO:0000256" key="4">
    <source>
        <dbReference type="SAM" id="MobiDB-lite"/>
    </source>
</evidence>
<dbReference type="Pfam" id="PF25597">
    <property type="entry name" value="SH3_retrovirus"/>
    <property type="match status" value="1"/>
</dbReference>
<dbReference type="EMBL" id="BKCJ010003308">
    <property type="protein sequence ID" value="GEU54292.1"/>
    <property type="molecule type" value="Genomic_DNA"/>
</dbReference>